<dbReference type="Pfam" id="PF00378">
    <property type="entry name" value="ECH_1"/>
    <property type="match status" value="1"/>
</dbReference>
<comment type="caution">
    <text evidence="2">The sequence shown here is derived from an EMBL/GenBank/DDBJ whole genome shotgun (WGS) entry which is preliminary data.</text>
</comment>
<dbReference type="PANTHER" id="PTHR43802">
    <property type="entry name" value="ENOYL-COA HYDRATASE"/>
    <property type="match status" value="1"/>
</dbReference>
<dbReference type="OrthoDB" id="9775794at2"/>
<comment type="similarity">
    <text evidence="1">Belongs to the enoyl-CoA hydratase/isomerase family.</text>
</comment>
<proteinExistence type="inferred from homology"/>
<name>A0A0W1JJE8_DESHA</name>
<dbReference type="RefSeq" id="WP_005813455.1">
    <property type="nucleotide sequence ID" value="NZ_CABKQQ010000049.1"/>
</dbReference>
<gene>
    <name evidence="2" type="ORF">AT727_21475</name>
</gene>
<dbReference type="PANTHER" id="PTHR43802:SF1">
    <property type="entry name" value="IP11341P-RELATED"/>
    <property type="match status" value="1"/>
</dbReference>
<dbReference type="Proteomes" id="UP000054623">
    <property type="component" value="Unassembled WGS sequence"/>
</dbReference>
<protein>
    <submittedName>
        <fullName evidence="2">Enoyl-CoA hydratase</fullName>
    </submittedName>
</protein>
<evidence type="ECO:0000313" key="3">
    <source>
        <dbReference type="Proteomes" id="UP000054623"/>
    </source>
</evidence>
<evidence type="ECO:0000256" key="1">
    <source>
        <dbReference type="ARBA" id="ARBA00005254"/>
    </source>
</evidence>
<dbReference type="AlphaFoldDB" id="A0A0W1JJE8"/>
<dbReference type="Gene3D" id="3.90.226.10">
    <property type="entry name" value="2-enoyl-CoA Hydratase, Chain A, domain 1"/>
    <property type="match status" value="1"/>
</dbReference>
<reference evidence="2 3" key="1">
    <citation type="submission" date="2015-12" db="EMBL/GenBank/DDBJ databases">
        <title>Draft Genome Sequence of Desulfitobacterium hafniense Strain DH, a Sulfate-reducing Bacterium Isolated from Paddy Soils.</title>
        <authorList>
            <person name="Bao P."/>
            <person name="Zhang X."/>
            <person name="Li G."/>
        </authorList>
    </citation>
    <scope>NUCLEOTIDE SEQUENCE [LARGE SCALE GENOMIC DNA]</scope>
    <source>
        <strain evidence="2 3">DH</strain>
    </source>
</reference>
<dbReference type="InterPro" id="IPR029045">
    <property type="entry name" value="ClpP/crotonase-like_dom_sf"/>
</dbReference>
<sequence>MSETLLWEKQNDGIAYVIINKPERRNAMDADLMVKMVQVLEQLDQDTDVRVIILKGQGDHFSSGGDLKAGVGGEPTVENSRAALQKFIFAVRKIQEMEKPVIAMVKGYAVGGGMSLAMVCDIVFASEDAKFSSNFLKVGITPEMGAMLLMPMMMGAQRAKELWFTGRVIDAAEAKELGFVNRVYTAEEIENATRNFAADLAQMPALPVRITKRITNSTLFSLLNSVMEAELQSTPFCTQTEEHKSLIEAFKNRKK</sequence>
<dbReference type="SUPFAM" id="SSF52096">
    <property type="entry name" value="ClpP/crotonase"/>
    <property type="match status" value="1"/>
</dbReference>
<evidence type="ECO:0000313" key="2">
    <source>
        <dbReference type="EMBL" id="KTE91573.1"/>
    </source>
</evidence>
<dbReference type="GO" id="GO:0003824">
    <property type="term" value="F:catalytic activity"/>
    <property type="evidence" value="ECO:0007669"/>
    <property type="project" value="UniProtKB-ARBA"/>
</dbReference>
<accession>A0A0W1JJE8</accession>
<organism evidence="2 3">
    <name type="scientific">Desulfitobacterium hafniense</name>
    <name type="common">Desulfitobacterium frappieri</name>
    <dbReference type="NCBI Taxonomy" id="49338"/>
    <lineage>
        <taxon>Bacteria</taxon>
        <taxon>Bacillati</taxon>
        <taxon>Bacillota</taxon>
        <taxon>Clostridia</taxon>
        <taxon>Eubacteriales</taxon>
        <taxon>Desulfitobacteriaceae</taxon>
        <taxon>Desulfitobacterium</taxon>
    </lineage>
</organism>
<dbReference type="InterPro" id="IPR001753">
    <property type="entry name" value="Enoyl-CoA_hydra/iso"/>
</dbReference>
<dbReference type="CDD" id="cd06558">
    <property type="entry name" value="crotonase-like"/>
    <property type="match status" value="1"/>
</dbReference>
<dbReference type="EMBL" id="LOCK01000022">
    <property type="protein sequence ID" value="KTE91573.1"/>
    <property type="molecule type" value="Genomic_DNA"/>
</dbReference>